<organism evidence="2 3">
    <name type="scientific">Candidatus Campbellbacteria bacterium CG22_combo_CG10-13_8_21_14_all_36_13</name>
    <dbReference type="NCBI Taxonomy" id="1974529"/>
    <lineage>
        <taxon>Bacteria</taxon>
        <taxon>Candidatus Campbelliibacteriota</taxon>
    </lineage>
</organism>
<keyword evidence="1" id="KW-1133">Transmembrane helix</keyword>
<reference evidence="2 3" key="1">
    <citation type="submission" date="2017-09" db="EMBL/GenBank/DDBJ databases">
        <title>Depth-based differentiation of microbial function through sediment-hosted aquifers and enrichment of novel symbionts in the deep terrestrial subsurface.</title>
        <authorList>
            <person name="Probst A.J."/>
            <person name="Ladd B."/>
            <person name="Jarett J.K."/>
            <person name="Geller-Mcgrath D.E."/>
            <person name="Sieber C.M."/>
            <person name="Emerson J.B."/>
            <person name="Anantharaman K."/>
            <person name="Thomas B.C."/>
            <person name="Malmstrom R."/>
            <person name="Stieglmeier M."/>
            <person name="Klingl A."/>
            <person name="Woyke T."/>
            <person name="Ryan C.M."/>
            <person name="Banfield J.F."/>
        </authorList>
    </citation>
    <scope>NUCLEOTIDE SEQUENCE [LARGE SCALE GENOMIC DNA]</scope>
    <source>
        <strain evidence="2">CG22_combo_CG10-13_8_21_14_all_36_13</strain>
    </source>
</reference>
<protein>
    <submittedName>
        <fullName evidence="2">Uncharacterized protein</fullName>
    </submittedName>
</protein>
<dbReference type="EMBL" id="PCTT01000023">
    <property type="protein sequence ID" value="PIP87155.1"/>
    <property type="molecule type" value="Genomic_DNA"/>
</dbReference>
<evidence type="ECO:0000313" key="2">
    <source>
        <dbReference type="EMBL" id="PIP87155.1"/>
    </source>
</evidence>
<name>A0A2H0DYA1_9BACT</name>
<sequence length="71" mass="7975">MQDFFAQSNPAKHAKTHYYGNVVRQLFLVSGILILLTMPIYKNVIPIDFIVMTFFVVILAMAAGVTTPTQK</sequence>
<feature type="transmembrane region" description="Helical" evidence="1">
    <location>
        <begin position="21"/>
        <end position="41"/>
    </location>
</feature>
<proteinExistence type="predicted"/>
<comment type="caution">
    <text evidence="2">The sequence shown here is derived from an EMBL/GenBank/DDBJ whole genome shotgun (WGS) entry which is preliminary data.</text>
</comment>
<evidence type="ECO:0000313" key="3">
    <source>
        <dbReference type="Proteomes" id="UP000231143"/>
    </source>
</evidence>
<dbReference type="AlphaFoldDB" id="A0A2H0DYA1"/>
<keyword evidence="1" id="KW-0812">Transmembrane</keyword>
<feature type="transmembrane region" description="Helical" evidence="1">
    <location>
        <begin position="47"/>
        <end position="66"/>
    </location>
</feature>
<keyword evidence="1" id="KW-0472">Membrane</keyword>
<dbReference type="Proteomes" id="UP000231143">
    <property type="component" value="Unassembled WGS sequence"/>
</dbReference>
<accession>A0A2H0DYA1</accession>
<gene>
    <name evidence="2" type="ORF">COW81_01910</name>
</gene>
<evidence type="ECO:0000256" key="1">
    <source>
        <dbReference type="SAM" id="Phobius"/>
    </source>
</evidence>